<keyword evidence="2" id="KW-1185">Reference proteome</keyword>
<comment type="caution">
    <text evidence="1">The sequence shown here is derived from an EMBL/GenBank/DDBJ whole genome shotgun (WGS) entry which is preliminary data.</text>
</comment>
<protein>
    <submittedName>
        <fullName evidence="1">Uncharacterized protein</fullName>
    </submittedName>
</protein>
<name>A0ACB8TMK1_9APHY</name>
<dbReference type="Proteomes" id="UP001055072">
    <property type="component" value="Unassembled WGS sequence"/>
</dbReference>
<accession>A0ACB8TMK1</accession>
<organism evidence="1 2">
    <name type="scientific">Irpex rosettiformis</name>
    <dbReference type="NCBI Taxonomy" id="378272"/>
    <lineage>
        <taxon>Eukaryota</taxon>
        <taxon>Fungi</taxon>
        <taxon>Dikarya</taxon>
        <taxon>Basidiomycota</taxon>
        <taxon>Agaricomycotina</taxon>
        <taxon>Agaricomycetes</taxon>
        <taxon>Polyporales</taxon>
        <taxon>Irpicaceae</taxon>
        <taxon>Irpex</taxon>
    </lineage>
</organism>
<gene>
    <name evidence="1" type="ORF">BDY19DRAFT_998718</name>
</gene>
<dbReference type="EMBL" id="MU274978">
    <property type="protein sequence ID" value="KAI0083245.1"/>
    <property type="molecule type" value="Genomic_DNA"/>
</dbReference>
<proteinExistence type="predicted"/>
<reference evidence="1" key="1">
    <citation type="journal article" date="2021" name="Environ. Microbiol.">
        <title>Gene family expansions and transcriptome signatures uncover fungal adaptations to wood decay.</title>
        <authorList>
            <person name="Hage H."/>
            <person name="Miyauchi S."/>
            <person name="Viragh M."/>
            <person name="Drula E."/>
            <person name="Min B."/>
            <person name="Chaduli D."/>
            <person name="Navarro D."/>
            <person name="Favel A."/>
            <person name="Norest M."/>
            <person name="Lesage-Meessen L."/>
            <person name="Balint B."/>
            <person name="Merenyi Z."/>
            <person name="de Eugenio L."/>
            <person name="Morin E."/>
            <person name="Martinez A.T."/>
            <person name="Baldrian P."/>
            <person name="Stursova M."/>
            <person name="Martinez M.J."/>
            <person name="Novotny C."/>
            <person name="Magnuson J.K."/>
            <person name="Spatafora J.W."/>
            <person name="Maurice S."/>
            <person name="Pangilinan J."/>
            <person name="Andreopoulos W."/>
            <person name="LaButti K."/>
            <person name="Hundley H."/>
            <person name="Na H."/>
            <person name="Kuo A."/>
            <person name="Barry K."/>
            <person name="Lipzen A."/>
            <person name="Henrissat B."/>
            <person name="Riley R."/>
            <person name="Ahrendt S."/>
            <person name="Nagy L.G."/>
            <person name="Grigoriev I.V."/>
            <person name="Martin F."/>
            <person name="Rosso M.N."/>
        </authorList>
    </citation>
    <scope>NUCLEOTIDE SEQUENCE</scope>
    <source>
        <strain evidence="1">CBS 384.51</strain>
    </source>
</reference>
<sequence length="109" mass="12422">MSLPSDQASLEFSELVKYLEVQRMADYFRSAALALSIYEYCVTLSEEQRLIWQRKASLASLLFLVNRYGILFENALMVVSMVLWAGPDTPSANHTIFDFYTLSANLTLI</sequence>
<evidence type="ECO:0000313" key="2">
    <source>
        <dbReference type="Proteomes" id="UP001055072"/>
    </source>
</evidence>
<evidence type="ECO:0000313" key="1">
    <source>
        <dbReference type="EMBL" id="KAI0083245.1"/>
    </source>
</evidence>